<name>A0A4Q1BD49_TREME</name>
<dbReference type="AlphaFoldDB" id="A0A4Q1BD49"/>
<evidence type="ECO:0000313" key="2">
    <source>
        <dbReference type="EMBL" id="RXK34645.1"/>
    </source>
</evidence>
<accession>A0A4Q1BD49</accession>
<gene>
    <name evidence="2" type="ORF">M231_08100</name>
</gene>
<proteinExistence type="predicted"/>
<feature type="compositionally biased region" description="Basic and acidic residues" evidence="1">
    <location>
        <begin position="1"/>
        <end position="11"/>
    </location>
</feature>
<dbReference type="EMBL" id="SDIL01000249">
    <property type="protein sequence ID" value="RXK34645.1"/>
    <property type="molecule type" value="Genomic_DNA"/>
</dbReference>
<comment type="caution">
    <text evidence="2">The sequence shown here is derived from an EMBL/GenBank/DDBJ whole genome shotgun (WGS) entry which is preliminary data.</text>
</comment>
<dbReference type="InParanoid" id="A0A4Q1BD49"/>
<keyword evidence="3" id="KW-1185">Reference proteome</keyword>
<protein>
    <submittedName>
        <fullName evidence="2">Uncharacterized protein</fullName>
    </submittedName>
</protein>
<sequence>MDARRQNRSHCDGSTNKSGPFPIISSGDPSLRGEGTGSSTSPLIIHVASASALPTPTASSSDIQSFRYVYSSVSLTRLREVVVWDGLNYGPPRWRYSTRGAKQLTGADLLHKMTKTLTNTVCRNWSDIYWLRERDKRTMYRRLDIIFTKRAEIVATLNQQLEKALEFVLSSNSPSQCRESRDGSTEWAVHYTRFELRRETPSDGQPAKIKCDLYLGYKGEVGYHLPGLDDPALLRRGDAHIPVTDLGTTVGYSAYQSSRTQFSPWYPVSRTSFPVVDSFGVNSGESDSMYHTPEMQRQFLSTREVWRGKNGPGWKRAAVAESTTQLVILTGMDLWDKCVKMMIESTDDVHNRLDGGRESATNTGSMRDQLQPWESLYAQTVIGMGNILAEFLITPQPVEKVRVETDYEMREGNRSPRLVGTIYLNDVKYHLPVVIDSMIGCPSF</sequence>
<evidence type="ECO:0000313" key="3">
    <source>
        <dbReference type="Proteomes" id="UP000289152"/>
    </source>
</evidence>
<reference evidence="2 3" key="1">
    <citation type="submission" date="2016-06" db="EMBL/GenBank/DDBJ databases">
        <title>Evolution of pathogenesis and genome organization in the Tremellales.</title>
        <authorList>
            <person name="Cuomo C."/>
            <person name="Litvintseva A."/>
            <person name="Heitman J."/>
            <person name="Chen Y."/>
            <person name="Sun S."/>
            <person name="Springer D."/>
            <person name="Dromer F."/>
            <person name="Young S."/>
            <person name="Zeng Q."/>
            <person name="Chapman S."/>
            <person name="Gujja S."/>
            <person name="Saif S."/>
            <person name="Birren B."/>
        </authorList>
    </citation>
    <scope>NUCLEOTIDE SEQUENCE [LARGE SCALE GENOMIC DNA]</scope>
    <source>
        <strain evidence="2 3">ATCC 28783</strain>
    </source>
</reference>
<feature type="region of interest" description="Disordered" evidence="1">
    <location>
        <begin position="1"/>
        <end position="38"/>
    </location>
</feature>
<dbReference type="Proteomes" id="UP000289152">
    <property type="component" value="Unassembled WGS sequence"/>
</dbReference>
<evidence type="ECO:0000256" key="1">
    <source>
        <dbReference type="SAM" id="MobiDB-lite"/>
    </source>
</evidence>
<organism evidence="2 3">
    <name type="scientific">Tremella mesenterica</name>
    <name type="common">Jelly fungus</name>
    <dbReference type="NCBI Taxonomy" id="5217"/>
    <lineage>
        <taxon>Eukaryota</taxon>
        <taxon>Fungi</taxon>
        <taxon>Dikarya</taxon>
        <taxon>Basidiomycota</taxon>
        <taxon>Agaricomycotina</taxon>
        <taxon>Tremellomycetes</taxon>
        <taxon>Tremellales</taxon>
        <taxon>Tremellaceae</taxon>
        <taxon>Tremella</taxon>
    </lineage>
</organism>